<keyword evidence="3" id="KW-1185">Reference proteome</keyword>
<organism evidence="2 3">
    <name type="scientific">Nostocoides vanveenii</name>
    <dbReference type="NCBI Taxonomy" id="330835"/>
    <lineage>
        <taxon>Bacteria</taxon>
        <taxon>Bacillati</taxon>
        <taxon>Actinomycetota</taxon>
        <taxon>Actinomycetes</taxon>
        <taxon>Micrococcales</taxon>
        <taxon>Intrasporangiaceae</taxon>
        <taxon>Nostocoides</taxon>
    </lineage>
</organism>
<sequence length="140" mass="15034">MSITTHLRSWAAALAAGLLLALGFGALYAWRNPERPTAVALTVMTVMSWPIFTAGLQLLWFDRAGTDAELDKGKDDIERTWLTEAAANAFFGTLGGLIAIDTIGSALQVSWLSTIGLTHVLVVGLGLFALSYGWVRLGNR</sequence>
<keyword evidence="1" id="KW-0472">Membrane</keyword>
<proteinExistence type="predicted"/>
<gene>
    <name evidence="2" type="ORF">GCM10009810_03960</name>
</gene>
<accession>A0ABN2K3P3</accession>
<dbReference type="RefSeq" id="WP_344061351.1">
    <property type="nucleotide sequence ID" value="NZ_BAAAPN010000011.1"/>
</dbReference>
<keyword evidence="1" id="KW-0812">Transmembrane</keyword>
<reference evidence="2 3" key="1">
    <citation type="journal article" date="2019" name="Int. J. Syst. Evol. Microbiol.">
        <title>The Global Catalogue of Microorganisms (GCM) 10K type strain sequencing project: providing services to taxonomists for standard genome sequencing and annotation.</title>
        <authorList>
            <consortium name="The Broad Institute Genomics Platform"/>
            <consortium name="The Broad Institute Genome Sequencing Center for Infectious Disease"/>
            <person name="Wu L."/>
            <person name="Ma J."/>
        </authorList>
    </citation>
    <scope>NUCLEOTIDE SEQUENCE [LARGE SCALE GENOMIC DNA]</scope>
    <source>
        <strain evidence="2 3">JCM 15591</strain>
    </source>
</reference>
<dbReference type="Proteomes" id="UP001501475">
    <property type="component" value="Unassembled WGS sequence"/>
</dbReference>
<evidence type="ECO:0000256" key="1">
    <source>
        <dbReference type="SAM" id="Phobius"/>
    </source>
</evidence>
<evidence type="ECO:0000313" key="3">
    <source>
        <dbReference type="Proteomes" id="UP001501475"/>
    </source>
</evidence>
<dbReference type="EMBL" id="BAAAPN010000011">
    <property type="protein sequence ID" value="GAA1746574.1"/>
    <property type="molecule type" value="Genomic_DNA"/>
</dbReference>
<feature type="transmembrane region" description="Helical" evidence="1">
    <location>
        <begin position="39"/>
        <end position="61"/>
    </location>
</feature>
<protein>
    <submittedName>
        <fullName evidence="2">Uncharacterized protein</fullName>
    </submittedName>
</protein>
<feature type="transmembrane region" description="Helical" evidence="1">
    <location>
        <begin position="81"/>
        <end position="100"/>
    </location>
</feature>
<comment type="caution">
    <text evidence="2">The sequence shown here is derived from an EMBL/GenBank/DDBJ whole genome shotgun (WGS) entry which is preliminary data.</text>
</comment>
<evidence type="ECO:0000313" key="2">
    <source>
        <dbReference type="EMBL" id="GAA1746574.1"/>
    </source>
</evidence>
<name>A0ABN2K3P3_9MICO</name>
<keyword evidence="1" id="KW-1133">Transmembrane helix</keyword>
<feature type="transmembrane region" description="Helical" evidence="1">
    <location>
        <begin position="112"/>
        <end position="135"/>
    </location>
</feature>